<evidence type="ECO:0000259" key="10">
    <source>
        <dbReference type="PROSITE" id="PS50893"/>
    </source>
</evidence>
<dbReference type="InterPro" id="IPR036640">
    <property type="entry name" value="ABC1_TM_sf"/>
</dbReference>
<reference evidence="12 13" key="1">
    <citation type="journal article" date="2012" name="BMC Genomics">
        <title>Genome-guided analysis of physiological and morphological traits of the fermentative acetate oxidizer Thermacetogenium phaeum.</title>
        <authorList>
            <person name="Oehler D."/>
            <person name="Poehlein A."/>
            <person name="Leimbach A."/>
            <person name="Muller N."/>
            <person name="Daniel R."/>
            <person name="Gottschalk G."/>
            <person name="Schink B."/>
        </authorList>
    </citation>
    <scope>NUCLEOTIDE SEQUENCE [LARGE SCALE GENOMIC DNA]</scope>
    <source>
        <strain evidence="13">ATCC BAA-254 / DSM 26808 / PB</strain>
    </source>
</reference>
<evidence type="ECO:0000313" key="13">
    <source>
        <dbReference type="Proteomes" id="UP000000467"/>
    </source>
</evidence>
<dbReference type="Pfam" id="PF00005">
    <property type="entry name" value="ABC_tran"/>
    <property type="match status" value="1"/>
</dbReference>
<dbReference type="PANTHER" id="PTHR43394:SF1">
    <property type="entry name" value="ATP-BINDING CASSETTE SUB-FAMILY B MEMBER 10, MITOCHONDRIAL"/>
    <property type="match status" value="1"/>
</dbReference>
<evidence type="ECO:0000256" key="7">
    <source>
        <dbReference type="ARBA" id="ARBA00022989"/>
    </source>
</evidence>
<dbReference type="GO" id="GO:0016887">
    <property type="term" value="F:ATP hydrolysis activity"/>
    <property type="evidence" value="ECO:0007669"/>
    <property type="project" value="InterPro"/>
</dbReference>
<protein>
    <submittedName>
        <fullName evidence="12">ABC transporter-like protein</fullName>
    </submittedName>
</protein>
<keyword evidence="3" id="KW-1003">Cell membrane</keyword>
<dbReference type="PROSITE" id="PS50893">
    <property type="entry name" value="ABC_TRANSPORTER_2"/>
    <property type="match status" value="1"/>
</dbReference>
<dbReference type="STRING" id="1089553.Tph_c19110"/>
<keyword evidence="8 9" id="KW-0472">Membrane</keyword>
<evidence type="ECO:0000256" key="4">
    <source>
        <dbReference type="ARBA" id="ARBA00022692"/>
    </source>
</evidence>
<feature type="domain" description="ABC transporter" evidence="10">
    <location>
        <begin position="370"/>
        <end position="604"/>
    </location>
</feature>
<feature type="transmembrane region" description="Helical" evidence="9">
    <location>
        <begin position="87"/>
        <end position="110"/>
    </location>
</feature>
<evidence type="ECO:0000256" key="5">
    <source>
        <dbReference type="ARBA" id="ARBA00022741"/>
    </source>
</evidence>
<keyword evidence="5" id="KW-0547">Nucleotide-binding</keyword>
<evidence type="ECO:0000256" key="9">
    <source>
        <dbReference type="SAM" id="Phobius"/>
    </source>
</evidence>
<dbReference type="GO" id="GO:0005524">
    <property type="term" value="F:ATP binding"/>
    <property type="evidence" value="ECO:0007669"/>
    <property type="project" value="UniProtKB-KW"/>
</dbReference>
<dbReference type="InterPro" id="IPR027417">
    <property type="entry name" value="P-loop_NTPase"/>
</dbReference>
<dbReference type="SUPFAM" id="SSF52540">
    <property type="entry name" value="P-loop containing nucleoside triphosphate hydrolases"/>
    <property type="match status" value="1"/>
</dbReference>
<keyword evidence="6" id="KW-0067">ATP-binding</keyword>
<dbReference type="CDD" id="cd18547">
    <property type="entry name" value="ABC_6TM_Tm288_like"/>
    <property type="match status" value="1"/>
</dbReference>
<dbReference type="Pfam" id="PF00664">
    <property type="entry name" value="ABC_membrane"/>
    <property type="match status" value="1"/>
</dbReference>
<keyword evidence="7 9" id="KW-1133">Transmembrane helix</keyword>
<dbReference type="PROSITE" id="PS00211">
    <property type="entry name" value="ABC_TRANSPORTER_1"/>
    <property type="match status" value="1"/>
</dbReference>
<dbReference type="PANTHER" id="PTHR43394">
    <property type="entry name" value="ATP-DEPENDENT PERMEASE MDL1, MITOCHONDRIAL"/>
    <property type="match status" value="1"/>
</dbReference>
<sequence>MSGNGTGRPMGPVAGFGRGHHLQGRFATAPKVKNARETLKRLGKYLKPKKAALGLVLMMVALSAAFNLTGPFLIGRAIDDYIIPGDIRGLIGISVLMLVIYILGALCTWLQNHIMVGLAQETVLEIRKDLFKKLQVLPLSFFDSRPHGDLMSRLTNDVENISNTLSTSVTQFFSSVFTFTGTLAMMLYLSPLLTLFTMLIVPVMLFCTGMVARRTRLLFVDQQKELGHLNGFIEETISGQKVVKLFSREEDNILEFEKCNQRLRAVSVRAQIFSGIMPPLMNLLNNIGFAIVAGVGGYLAVRNIITVGVIASFLNYSRQFSRPLNEMANQFNMIQVALAGAERVFEVMDEEPEPADEPDAVVLNEVAGAVRFQDVFFGYRKDSPVVKNINLDVRPGQTIALVGPTGAGKTTIVNLLCRFYDVDRGKITIDGRDIRQIRRNSLRSALGIVLQNTFLFSESVRNNIRYGRLDATDEEVERAARLANADHFIRRLPQGYDTILTENGSNLSQGQRQLLAIARAILADPAILVLDEATSNVDTRTEYYLRQAMLTLMKGRTSFVIAHRLSTVRNADLILVVNGGEIVERGTHEELLKRKGVYYQLYSSQFKRVS</sequence>
<dbReference type="CDD" id="cd03254">
    <property type="entry name" value="ABCC_Glucan_exporter_like"/>
    <property type="match status" value="1"/>
</dbReference>
<dbReference type="GO" id="GO:0005886">
    <property type="term" value="C:plasma membrane"/>
    <property type="evidence" value="ECO:0007669"/>
    <property type="project" value="UniProtKB-SubCell"/>
</dbReference>
<evidence type="ECO:0000256" key="2">
    <source>
        <dbReference type="ARBA" id="ARBA00022448"/>
    </source>
</evidence>
<dbReference type="SMART" id="SM00382">
    <property type="entry name" value="AAA"/>
    <property type="match status" value="1"/>
</dbReference>
<evidence type="ECO:0000259" key="11">
    <source>
        <dbReference type="PROSITE" id="PS50929"/>
    </source>
</evidence>
<dbReference type="Gene3D" id="3.40.50.300">
    <property type="entry name" value="P-loop containing nucleotide triphosphate hydrolases"/>
    <property type="match status" value="1"/>
</dbReference>
<dbReference type="InterPro" id="IPR039421">
    <property type="entry name" value="Type_1_exporter"/>
</dbReference>
<dbReference type="Gene3D" id="1.20.1560.10">
    <property type="entry name" value="ABC transporter type 1, transmembrane domain"/>
    <property type="match status" value="1"/>
</dbReference>
<evidence type="ECO:0000256" key="1">
    <source>
        <dbReference type="ARBA" id="ARBA00004651"/>
    </source>
</evidence>
<keyword evidence="13" id="KW-1185">Reference proteome</keyword>
<dbReference type="KEGG" id="tpz:Tph_c19110"/>
<dbReference type="Proteomes" id="UP000000467">
    <property type="component" value="Chromosome"/>
</dbReference>
<dbReference type="FunFam" id="3.40.50.300:FF:000287">
    <property type="entry name" value="Multidrug ABC transporter ATP-binding protein"/>
    <property type="match status" value="1"/>
</dbReference>
<proteinExistence type="predicted"/>
<dbReference type="HOGENOM" id="CLU_000604_84_4_9"/>
<evidence type="ECO:0000256" key="3">
    <source>
        <dbReference type="ARBA" id="ARBA00022475"/>
    </source>
</evidence>
<feature type="transmembrane region" description="Helical" evidence="9">
    <location>
        <begin position="287"/>
        <end position="314"/>
    </location>
</feature>
<accession>K4LJ65</accession>
<feature type="transmembrane region" description="Helical" evidence="9">
    <location>
        <begin position="51"/>
        <end position="75"/>
    </location>
</feature>
<dbReference type="AlphaFoldDB" id="K4LJ65"/>
<feature type="transmembrane region" description="Helical" evidence="9">
    <location>
        <begin position="195"/>
        <end position="212"/>
    </location>
</feature>
<dbReference type="PROSITE" id="PS50929">
    <property type="entry name" value="ABC_TM1F"/>
    <property type="match status" value="1"/>
</dbReference>
<dbReference type="GO" id="GO:0015421">
    <property type="term" value="F:ABC-type oligopeptide transporter activity"/>
    <property type="evidence" value="ECO:0007669"/>
    <property type="project" value="TreeGrafter"/>
</dbReference>
<comment type="subcellular location">
    <subcellularLocation>
        <location evidence="1">Cell membrane</location>
        <topology evidence="1">Multi-pass membrane protein</topology>
    </subcellularLocation>
</comment>
<feature type="domain" description="ABC transmembrane type-1" evidence="11">
    <location>
        <begin position="55"/>
        <end position="335"/>
    </location>
</feature>
<dbReference type="eggNOG" id="COG1132">
    <property type="taxonomic scope" value="Bacteria"/>
</dbReference>
<dbReference type="InterPro" id="IPR003593">
    <property type="entry name" value="AAA+_ATPase"/>
</dbReference>
<dbReference type="InterPro" id="IPR003439">
    <property type="entry name" value="ABC_transporter-like_ATP-bd"/>
</dbReference>
<dbReference type="FunFam" id="1.20.1560.10:FF:000011">
    <property type="entry name" value="Multidrug ABC transporter ATP-binding protein"/>
    <property type="match status" value="1"/>
</dbReference>
<evidence type="ECO:0000313" key="12">
    <source>
        <dbReference type="EMBL" id="AFV12107.1"/>
    </source>
</evidence>
<gene>
    <name evidence="12" type="ordered locus">Tph_c19110</name>
</gene>
<dbReference type="InterPro" id="IPR017871">
    <property type="entry name" value="ABC_transporter-like_CS"/>
</dbReference>
<keyword evidence="2" id="KW-0813">Transport</keyword>
<dbReference type="InterPro" id="IPR011527">
    <property type="entry name" value="ABC1_TM_dom"/>
</dbReference>
<evidence type="ECO:0000256" key="6">
    <source>
        <dbReference type="ARBA" id="ARBA00022840"/>
    </source>
</evidence>
<dbReference type="EMBL" id="CP003732">
    <property type="protein sequence ID" value="AFV12107.1"/>
    <property type="molecule type" value="Genomic_DNA"/>
</dbReference>
<name>K4LJ65_THEPS</name>
<organism evidence="12 13">
    <name type="scientific">Thermacetogenium phaeum (strain ATCC BAA-254 / DSM 26808 / PB)</name>
    <dbReference type="NCBI Taxonomy" id="1089553"/>
    <lineage>
        <taxon>Bacteria</taxon>
        <taxon>Bacillati</taxon>
        <taxon>Bacillota</taxon>
        <taxon>Clostridia</taxon>
        <taxon>Thermoanaerobacterales</taxon>
        <taxon>Thermoanaerobacteraceae</taxon>
        <taxon>Thermacetogenium</taxon>
    </lineage>
</organism>
<keyword evidence="4 9" id="KW-0812">Transmembrane</keyword>
<dbReference type="SUPFAM" id="SSF90123">
    <property type="entry name" value="ABC transporter transmembrane region"/>
    <property type="match status" value="1"/>
</dbReference>
<dbReference type="RefSeq" id="WP_015050984.1">
    <property type="nucleotide sequence ID" value="NZ_KI912609.1"/>
</dbReference>
<evidence type="ECO:0000256" key="8">
    <source>
        <dbReference type="ARBA" id="ARBA00023136"/>
    </source>
</evidence>